<protein>
    <submittedName>
        <fullName evidence="2">Uncharacterized protein</fullName>
    </submittedName>
</protein>
<proteinExistence type="predicted"/>
<reference evidence="2 3" key="1">
    <citation type="submission" date="2016-02" db="EMBL/GenBank/DDBJ databases">
        <title>Genome analysis of coral dinoflagellate symbionts highlights evolutionary adaptations to a symbiotic lifestyle.</title>
        <authorList>
            <person name="Aranda M."/>
            <person name="Li Y."/>
            <person name="Liew Y.J."/>
            <person name="Baumgarten S."/>
            <person name="Simakov O."/>
            <person name="Wilson M."/>
            <person name="Piel J."/>
            <person name="Ashoor H."/>
            <person name="Bougouffa S."/>
            <person name="Bajic V.B."/>
            <person name="Ryu T."/>
            <person name="Ravasi T."/>
            <person name="Bayer T."/>
            <person name="Micklem G."/>
            <person name="Kim H."/>
            <person name="Bhak J."/>
            <person name="Lajeunesse T.C."/>
            <person name="Voolstra C.R."/>
        </authorList>
    </citation>
    <scope>NUCLEOTIDE SEQUENCE [LARGE SCALE GENOMIC DNA]</scope>
    <source>
        <strain evidence="2 3">CCMP2467</strain>
    </source>
</reference>
<comment type="caution">
    <text evidence="2">The sequence shown here is derived from an EMBL/GenBank/DDBJ whole genome shotgun (WGS) entry which is preliminary data.</text>
</comment>
<keyword evidence="3" id="KW-1185">Reference proteome</keyword>
<dbReference type="AlphaFoldDB" id="A0A1Q9DUA1"/>
<evidence type="ECO:0000313" key="2">
    <source>
        <dbReference type="EMBL" id="OLP98746.1"/>
    </source>
</evidence>
<evidence type="ECO:0000313" key="3">
    <source>
        <dbReference type="Proteomes" id="UP000186817"/>
    </source>
</evidence>
<gene>
    <name evidence="2" type="ORF">AK812_SmicGene18749</name>
</gene>
<organism evidence="2 3">
    <name type="scientific">Symbiodinium microadriaticum</name>
    <name type="common">Dinoflagellate</name>
    <name type="synonym">Zooxanthella microadriatica</name>
    <dbReference type="NCBI Taxonomy" id="2951"/>
    <lineage>
        <taxon>Eukaryota</taxon>
        <taxon>Sar</taxon>
        <taxon>Alveolata</taxon>
        <taxon>Dinophyceae</taxon>
        <taxon>Suessiales</taxon>
        <taxon>Symbiodiniaceae</taxon>
        <taxon>Symbiodinium</taxon>
    </lineage>
</organism>
<evidence type="ECO:0000256" key="1">
    <source>
        <dbReference type="SAM" id="MobiDB-lite"/>
    </source>
</evidence>
<feature type="compositionally biased region" description="Polar residues" evidence="1">
    <location>
        <begin position="77"/>
        <end position="86"/>
    </location>
</feature>
<accession>A0A1Q9DUA1</accession>
<dbReference type="Proteomes" id="UP000186817">
    <property type="component" value="Unassembled WGS sequence"/>
</dbReference>
<dbReference type="EMBL" id="LSRX01000387">
    <property type="protein sequence ID" value="OLP98746.1"/>
    <property type="molecule type" value="Genomic_DNA"/>
</dbReference>
<sequence>MFAFAGWEKKPHDRACLDAGASSRCLQSSYHLRTAHAMADRRPNRPPVKFREGCMIFGNTTLGHSSVKFRPRRRQQDPSSLRCSVT</sequence>
<name>A0A1Q9DUA1_SYMMI</name>
<feature type="region of interest" description="Disordered" evidence="1">
    <location>
        <begin position="66"/>
        <end position="86"/>
    </location>
</feature>
<dbReference type="OrthoDB" id="10463692at2759"/>